<dbReference type="EMBL" id="JADIKI010000022">
    <property type="protein sequence ID" value="MFK2854997.1"/>
    <property type="molecule type" value="Genomic_DNA"/>
</dbReference>
<feature type="compositionally biased region" description="Basic and acidic residues" evidence="1">
    <location>
        <begin position="46"/>
        <end position="61"/>
    </location>
</feature>
<reference evidence="3 4" key="1">
    <citation type="submission" date="2020-10" db="EMBL/GenBank/DDBJ databases">
        <title>Phylogeny of dyella-like bacteria.</title>
        <authorList>
            <person name="Fu J."/>
        </authorList>
    </citation>
    <scope>NUCLEOTIDE SEQUENCE [LARGE SCALE GENOMIC DNA]</scope>
    <source>
        <strain evidence="3 4">DHG40</strain>
    </source>
</reference>
<dbReference type="Gene3D" id="3.30.1340.30">
    <property type="match status" value="1"/>
</dbReference>
<evidence type="ECO:0000259" key="2">
    <source>
        <dbReference type="PROSITE" id="PS50914"/>
    </source>
</evidence>
<organism evidence="3 4">
    <name type="scientific">Dyella humi</name>
    <dbReference type="NCBI Taxonomy" id="1770547"/>
    <lineage>
        <taxon>Bacteria</taxon>
        <taxon>Pseudomonadati</taxon>
        <taxon>Pseudomonadota</taxon>
        <taxon>Gammaproteobacteria</taxon>
        <taxon>Lysobacterales</taxon>
        <taxon>Rhodanobacteraceae</taxon>
        <taxon>Dyella</taxon>
    </lineage>
</organism>
<feature type="compositionally biased region" description="Basic residues" evidence="1">
    <location>
        <begin position="11"/>
        <end position="20"/>
    </location>
</feature>
<proteinExistence type="predicted"/>
<feature type="compositionally biased region" description="Basic and acidic residues" evidence="1">
    <location>
        <begin position="1"/>
        <end position="10"/>
    </location>
</feature>
<dbReference type="PROSITE" id="PS50914">
    <property type="entry name" value="BON"/>
    <property type="match status" value="1"/>
</dbReference>
<evidence type="ECO:0000256" key="1">
    <source>
        <dbReference type="SAM" id="MobiDB-lite"/>
    </source>
</evidence>
<evidence type="ECO:0000313" key="4">
    <source>
        <dbReference type="Proteomes" id="UP001620409"/>
    </source>
</evidence>
<dbReference type="RefSeq" id="WP_380010534.1">
    <property type="nucleotide sequence ID" value="NZ_JADIKI010000022.1"/>
</dbReference>
<gene>
    <name evidence="3" type="ORF">ISP18_10385</name>
</gene>
<dbReference type="Pfam" id="PF04972">
    <property type="entry name" value="BON"/>
    <property type="match status" value="1"/>
</dbReference>
<protein>
    <submittedName>
        <fullName evidence="3">BON domain-containing protein</fullName>
    </submittedName>
</protein>
<dbReference type="InterPro" id="IPR007055">
    <property type="entry name" value="BON_dom"/>
</dbReference>
<dbReference type="PANTHER" id="PTHR34606:SF15">
    <property type="entry name" value="BON DOMAIN-CONTAINING PROTEIN"/>
    <property type="match status" value="1"/>
</dbReference>
<keyword evidence="4" id="KW-1185">Reference proteome</keyword>
<feature type="region of interest" description="Disordered" evidence="1">
    <location>
        <begin position="1"/>
        <end position="73"/>
    </location>
</feature>
<evidence type="ECO:0000313" key="3">
    <source>
        <dbReference type="EMBL" id="MFK2854997.1"/>
    </source>
</evidence>
<dbReference type="SMART" id="SM00749">
    <property type="entry name" value="BON"/>
    <property type="match status" value="1"/>
</dbReference>
<dbReference type="InterPro" id="IPR051686">
    <property type="entry name" value="Lipoprotein_DolP"/>
</dbReference>
<dbReference type="PANTHER" id="PTHR34606">
    <property type="entry name" value="BON DOMAIN-CONTAINING PROTEIN"/>
    <property type="match status" value="1"/>
</dbReference>
<dbReference type="InterPro" id="IPR014004">
    <property type="entry name" value="Transpt-assoc_nodulatn_dom_bac"/>
</dbReference>
<name>A0ABW8III9_9GAMM</name>
<accession>A0ABW8III9</accession>
<feature type="domain" description="BON" evidence="2">
    <location>
        <begin position="187"/>
        <end position="255"/>
    </location>
</feature>
<dbReference type="Proteomes" id="UP001620409">
    <property type="component" value="Unassembled WGS sequence"/>
</dbReference>
<sequence>MTRKSSEAKKSRPHPGHHRMMAQDRTVASTTVDSRDISLGFGPRSVDPDRRTERLSYRDPGEPSQGPLRFDETNYSVERLTLPEGGYNEYADEVSTYHDEEGMPHMHYDPAGDGAWQNPQYSGSTESDLLADLPPNDISSAYEPDDPDLGFRLTAEDLETSPDRYVDRNAEKIPGFGHHVAQHGNRTDERIREEIYEALDGRADIEAPDISLHVRNGLVTIEGEVADAMLRHRVEQCVDGVEGVKGINNRLHLAAAQPRRPWSDA</sequence>
<comment type="caution">
    <text evidence="3">The sequence shown here is derived from an EMBL/GenBank/DDBJ whole genome shotgun (WGS) entry which is preliminary data.</text>
</comment>